<dbReference type="PANTHER" id="PTHR37419">
    <property type="entry name" value="SERINE/THREONINE-PROTEIN KINASE TOXIN HIPA"/>
    <property type="match status" value="1"/>
</dbReference>
<dbReference type="InterPro" id="IPR012893">
    <property type="entry name" value="HipA-like_C"/>
</dbReference>
<feature type="domain" description="HipA N-terminal subdomain 1" evidence="5">
    <location>
        <begin position="15"/>
        <end position="124"/>
    </location>
</feature>
<dbReference type="GO" id="GO:0004674">
    <property type="term" value="F:protein serine/threonine kinase activity"/>
    <property type="evidence" value="ECO:0007669"/>
    <property type="project" value="TreeGrafter"/>
</dbReference>
<reference evidence="6 7" key="1">
    <citation type="journal article" date="2013" name="Biodegradation">
        <title>Occurrence of 4-tert-butylphenol (4-t-BP) biodegradation in an aquatic sample caused by the presence of Spirodela polyrrhiza and isolation of a 4-t-BP-utilizing bacterium.</title>
        <authorList>
            <person name="Ogata Y."/>
            <person name="Toyama T."/>
            <person name="Yu N."/>
            <person name="Wang X."/>
            <person name="Sei K."/>
            <person name="Ike M."/>
        </authorList>
    </citation>
    <scope>NUCLEOTIDE SEQUENCE [LARGE SCALE GENOMIC DNA]</scope>
    <source>
        <strain evidence="6 7">OMI</strain>
    </source>
</reference>
<sequence>MGKASAILGVHLLDAKLGPVKVGTLTRDADGAVAFTVSESYLRDTARPVLSLGWYDPTSDAGTRDRLSARGDKIGLHGSIPPWFAGLLPEGALRELVLTEMGPGDHDQFDVLTRLGADLPGAVLVTAETDTPASAGPLDLISIKGFKAAEPKGVVKFSLAGVQLKFTANIDGERLTLPARGDTGRCIIKVASNTYRGLPEAEHGAMTLAGTIGVETAPCRLMPRAAVAGIPDEMLEHGEQVLVVDRFDRAADDTRIHIEDAGQVIGAIGDRKYTMATTETVINMISRFSTDRRADILEAIRRIVADVLIGNGDNHLKNWSFRFPEPGQVRLSPAYDIVPTVLFQPRDTLALRFVRTHSFDTVNLHRFERVASFLRVDPKWVVREVKATVERALDTWPATAPELLGERWSGTLLARLNTLALVQEVRGSAKIPIGS</sequence>
<dbReference type="InterPro" id="IPR052028">
    <property type="entry name" value="HipA_Ser/Thr_kinase"/>
</dbReference>
<name>A0A292ZHU5_SPHSA</name>
<evidence type="ECO:0000256" key="2">
    <source>
        <dbReference type="ARBA" id="ARBA00022679"/>
    </source>
</evidence>
<comment type="similarity">
    <text evidence="1">Belongs to the HipA Ser/Thr kinase family.</text>
</comment>
<dbReference type="Pfam" id="PF07804">
    <property type="entry name" value="HipA_C"/>
    <property type="match status" value="1"/>
</dbReference>
<protein>
    <submittedName>
        <fullName evidence="6">Possible HipA protein</fullName>
    </submittedName>
</protein>
<proteinExistence type="inferred from homology"/>
<accession>A0A292ZHU5</accession>
<dbReference type="RefSeq" id="WP_044660220.1">
    <property type="nucleotide sequence ID" value="NZ_BEWI01000032.1"/>
</dbReference>
<dbReference type="Pfam" id="PF13657">
    <property type="entry name" value="Couple_hipA"/>
    <property type="match status" value="1"/>
</dbReference>
<dbReference type="Gene3D" id="1.10.1070.20">
    <property type="match status" value="1"/>
</dbReference>
<evidence type="ECO:0000259" key="4">
    <source>
        <dbReference type="Pfam" id="PF07804"/>
    </source>
</evidence>
<keyword evidence="3" id="KW-0418">Kinase</keyword>
<evidence type="ECO:0000256" key="1">
    <source>
        <dbReference type="ARBA" id="ARBA00010164"/>
    </source>
</evidence>
<comment type="caution">
    <text evidence="6">The sequence shown here is derived from an EMBL/GenBank/DDBJ whole genome shotgun (WGS) entry which is preliminary data.</text>
</comment>
<gene>
    <name evidence="6" type="ORF">SFOMI_2987</name>
</gene>
<dbReference type="PANTHER" id="PTHR37419:SF1">
    <property type="entry name" value="SERINE_THREONINE-PROTEIN KINASE TOXIN HIPA"/>
    <property type="match status" value="1"/>
</dbReference>
<organism evidence="6 7">
    <name type="scientific">Sphingobium fuliginis (strain ATCC 27551)</name>
    <dbReference type="NCBI Taxonomy" id="336203"/>
    <lineage>
        <taxon>Bacteria</taxon>
        <taxon>Pseudomonadati</taxon>
        <taxon>Pseudomonadota</taxon>
        <taxon>Alphaproteobacteria</taxon>
        <taxon>Sphingomonadales</taxon>
        <taxon>Sphingomonadaceae</taxon>
        <taxon>Sphingobium</taxon>
    </lineage>
</organism>
<evidence type="ECO:0000313" key="6">
    <source>
        <dbReference type="EMBL" id="GAY22430.1"/>
    </source>
</evidence>
<dbReference type="Proteomes" id="UP000221538">
    <property type="component" value="Unassembled WGS sequence"/>
</dbReference>
<dbReference type="InterPro" id="IPR017508">
    <property type="entry name" value="HipA_N1"/>
</dbReference>
<evidence type="ECO:0000313" key="7">
    <source>
        <dbReference type="Proteomes" id="UP000221538"/>
    </source>
</evidence>
<dbReference type="AlphaFoldDB" id="A0A292ZHU5"/>
<evidence type="ECO:0000259" key="5">
    <source>
        <dbReference type="Pfam" id="PF13657"/>
    </source>
</evidence>
<evidence type="ECO:0000256" key="3">
    <source>
        <dbReference type="ARBA" id="ARBA00022777"/>
    </source>
</evidence>
<dbReference type="GO" id="GO:0005829">
    <property type="term" value="C:cytosol"/>
    <property type="evidence" value="ECO:0007669"/>
    <property type="project" value="TreeGrafter"/>
</dbReference>
<feature type="domain" description="HipA-like C-terminal" evidence="4">
    <location>
        <begin position="157"/>
        <end position="396"/>
    </location>
</feature>
<keyword evidence="2" id="KW-0808">Transferase</keyword>
<reference evidence="6 7" key="2">
    <citation type="journal article" date="2013" name="Environ. Sci. Technol.">
        <title>The 4-tert-butylphenol-utilizing bacterium Sphingobium fuliginis OMI can degrade bisphenols via phenolic ring hydroxylation and meta-cleavage pathway.</title>
        <authorList>
            <person name="Ogata Y."/>
            <person name="Goda S."/>
            <person name="Toyama T."/>
            <person name="Sei K."/>
            <person name="Ike M."/>
        </authorList>
    </citation>
    <scope>NUCLEOTIDE SEQUENCE [LARGE SCALE GENOMIC DNA]</scope>
    <source>
        <strain evidence="6 7">OMI</strain>
    </source>
</reference>
<dbReference type="EMBL" id="BEWI01000032">
    <property type="protein sequence ID" value="GAY22430.1"/>
    <property type="molecule type" value="Genomic_DNA"/>
</dbReference>